<protein>
    <submittedName>
        <fullName evidence="2">Uncharacterized protein</fullName>
    </submittedName>
</protein>
<sequence length="399" mass="44172">MRKLLVLLFTALVILAGCSPEENVQEVEQEAIDNTEKTSTSKSSETTINLNGIPIRIEAEKVNNDADVELAVVLDSGEIQRFRVVAESGQLTELTEKQTAKTVPQPKGNLQVPPLLLEENEFVYIDQNGDVVFWSEEQELERLAINALPDSNLLVGDKNQVLVLTQPSTRYDHGILGDQIEATGFAIIDGDKKEVVQETSVPQKDVIESLKPIWVDWDQNGTKEIILTLSNDQEGARLVLYDEAGKQLAEGEPLGQSHRWRHALTVEAFHSTDKLELAEITTPHIGGNLQFIEWDQENKRLKVVASGSEYSTHSIGSKNLDMHTSVDSNSDGQIELWVPSQRKDELIGIQRTAEGFETIKQFALQGNLSSNIVSVSSEKQSMLVAGTDSATVTVWTFVE</sequence>
<dbReference type="RefSeq" id="WP_065525008.1">
    <property type="nucleotide sequence ID" value="NZ_CP016543.2"/>
</dbReference>
<feature type="signal peptide" evidence="1">
    <location>
        <begin position="1"/>
        <end position="16"/>
    </location>
</feature>
<proteinExistence type="predicted"/>
<evidence type="ECO:0000313" key="3">
    <source>
        <dbReference type="Proteomes" id="UP000092495"/>
    </source>
</evidence>
<evidence type="ECO:0000256" key="1">
    <source>
        <dbReference type="SAM" id="SignalP"/>
    </source>
</evidence>
<accession>A0A1C7EEQ8</accession>
<reference evidence="2" key="1">
    <citation type="submission" date="2016-10" db="EMBL/GenBank/DDBJ databases">
        <authorList>
            <person name="See-Too W.S."/>
        </authorList>
    </citation>
    <scope>NUCLEOTIDE SEQUENCE</scope>
    <source>
        <strain evidence="2">DSM 22276</strain>
    </source>
</reference>
<gene>
    <name evidence="2" type="ORF">BCM40_00340</name>
</gene>
<dbReference type="KEGG" id="pdg:BCM40_00340"/>
<keyword evidence="1" id="KW-0732">Signal</keyword>
<dbReference type="AlphaFoldDB" id="A0A1C7EEQ8"/>
<dbReference type="STRING" id="414778.BCM40_00340"/>
<dbReference type="EMBL" id="CP016543">
    <property type="protein sequence ID" value="ANU21872.1"/>
    <property type="molecule type" value="Genomic_DNA"/>
</dbReference>
<keyword evidence="3" id="KW-1185">Reference proteome</keyword>
<evidence type="ECO:0000313" key="2">
    <source>
        <dbReference type="EMBL" id="ANU21872.1"/>
    </source>
</evidence>
<dbReference type="OrthoDB" id="58662at2"/>
<feature type="chain" id="PRO_5039300610" evidence="1">
    <location>
        <begin position="17"/>
        <end position="399"/>
    </location>
</feature>
<organism evidence="2 3">
    <name type="scientific">Planococcus donghaensis</name>
    <dbReference type="NCBI Taxonomy" id="414778"/>
    <lineage>
        <taxon>Bacteria</taxon>
        <taxon>Bacillati</taxon>
        <taxon>Bacillota</taxon>
        <taxon>Bacilli</taxon>
        <taxon>Bacillales</taxon>
        <taxon>Caryophanaceae</taxon>
        <taxon>Planococcus</taxon>
    </lineage>
</organism>
<name>A0A1C7EEQ8_9BACL</name>
<dbReference type="PROSITE" id="PS51257">
    <property type="entry name" value="PROKAR_LIPOPROTEIN"/>
    <property type="match status" value="1"/>
</dbReference>
<dbReference type="Proteomes" id="UP000092495">
    <property type="component" value="Chromosome"/>
</dbReference>